<dbReference type="PANTHER" id="PTHR17550:SF4">
    <property type="entry name" value="E3 UBIQUITIN-PROTEIN LIGASE TTC3"/>
    <property type="match status" value="1"/>
</dbReference>
<feature type="domain" description="E3 ubiquitin-protein ligase TTC3/DZIP3" evidence="2">
    <location>
        <begin position="220"/>
        <end position="347"/>
    </location>
</feature>
<dbReference type="GO" id="GO:0016567">
    <property type="term" value="P:protein ubiquitination"/>
    <property type="evidence" value="ECO:0007669"/>
    <property type="project" value="UniProtKB-UniPathway"/>
</dbReference>
<feature type="compositionally biased region" description="Polar residues" evidence="1">
    <location>
        <begin position="396"/>
        <end position="421"/>
    </location>
</feature>
<comment type="caution">
    <text evidence="3">The sequence shown here is derived from an EMBL/GenBank/DDBJ whole genome shotgun (WGS) entry which is preliminary data.</text>
</comment>
<feature type="non-terminal residue" evidence="3">
    <location>
        <position position="1"/>
    </location>
</feature>
<evidence type="ECO:0000313" key="3">
    <source>
        <dbReference type="EMBL" id="KAG8232157.1"/>
    </source>
</evidence>
<dbReference type="InterPro" id="IPR043866">
    <property type="entry name" value="TTC3/DZIP3_dom"/>
</dbReference>
<name>A0A8K0KBY3_LADFU</name>
<evidence type="ECO:0000259" key="2">
    <source>
        <dbReference type="Pfam" id="PF19179"/>
    </source>
</evidence>
<feature type="region of interest" description="Disordered" evidence="1">
    <location>
        <begin position="370"/>
        <end position="442"/>
    </location>
</feature>
<organism evidence="3 4">
    <name type="scientific">Ladona fulva</name>
    <name type="common">Scarce chaser dragonfly</name>
    <name type="synonym">Libellula fulva</name>
    <dbReference type="NCBI Taxonomy" id="123851"/>
    <lineage>
        <taxon>Eukaryota</taxon>
        <taxon>Metazoa</taxon>
        <taxon>Ecdysozoa</taxon>
        <taxon>Arthropoda</taxon>
        <taxon>Hexapoda</taxon>
        <taxon>Insecta</taxon>
        <taxon>Pterygota</taxon>
        <taxon>Palaeoptera</taxon>
        <taxon>Odonata</taxon>
        <taxon>Epiprocta</taxon>
        <taxon>Anisoptera</taxon>
        <taxon>Libelluloidea</taxon>
        <taxon>Libellulidae</taxon>
        <taxon>Ladona</taxon>
    </lineage>
</organism>
<accession>A0A8K0KBY3</accession>
<dbReference type="PANTHER" id="PTHR17550">
    <property type="entry name" value="E3 UBIQUITIN-PROTEIN LIGASE TTC3"/>
    <property type="match status" value="1"/>
</dbReference>
<evidence type="ECO:0000313" key="4">
    <source>
        <dbReference type="Proteomes" id="UP000792457"/>
    </source>
</evidence>
<sequence length="742" mass="84653">MVGDESSGSIPELELVTTLTKAMKLDHPVNFELNDFEMPESVNFEAGLRNLMKRRKQMEQEVFHRDPSPLEENHRINGMVYDEECEREKIQKLVGNGIISLLEGNSKLAVSKLQTVFDYISKFPNTVFENPKDYIWTKYAYIISLIEENNYSDLLHALKLLQKLEKSLFSDAPVYHYAMAKLLIKFSRFRLAENEIKLCHDSMKGHNFLSYKWPGTDKIIKETTSSGLEEFLNGLITTCGCYHKPDAVCKFVGCIEASSHPFPSREIFTSDVDFKGYVVLTCQEGCKIQYHPLCWKKVKDAFSSLDKLSDKDCLGRPCVTPDCKNSDNEPSVIHKIEIIGPDGNVKSQCVPDLVAEHKLKEIALSKKRLRLKSDEHKTEKQTTKNKTKSKKALQLNHAQSSEDIASSVKSPTPKENNNLQISGFVPAKTNTPVKKENTKRVEKVADDASQKDFICSYFHMLLTKKGPFNKQKFSEEWDKFYPNIEPFYNLVPEKDWVFNLLKNSKYIFSIDDYLYAKESDISSIESEHSNAISNVKLETNNFVVETKPYSCEENAHIVSKMKEIEKEISDKAASAKMKEIEKKFLSNSATNRDMNAFPGHSASWLSNMQSTSTQMVNVLSENTRRETMLEKDVVIHNSNPPPQPQGHQSRPFSFGYFDEIKSDISAFSSPTRETMKLTEVGVVKSPDSFIAPESAPVREEFRVLTPPVRWRDDAFDIRNASQFYTGYPKPLTKEQILSPDVL</sequence>
<proteinExistence type="predicted"/>
<feature type="compositionally biased region" description="Basic and acidic residues" evidence="1">
    <location>
        <begin position="433"/>
        <end position="442"/>
    </location>
</feature>
<evidence type="ECO:0000256" key="1">
    <source>
        <dbReference type="SAM" id="MobiDB-lite"/>
    </source>
</evidence>
<reference evidence="3" key="2">
    <citation type="submission" date="2017-10" db="EMBL/GenBank/DDBJ databases">
        <title>Ladona fulva Genome sequencing and assembly.</title>
        <authorList>
            <person name="Murali S."/>
            <person name="Richards S."/>
            <person name="Bandaranaike D."/>
            <person name="Bellair M."/>
            <person name="Blankenburg K."/>
            <person name="Chao H."/>
            <person name="Dinh H."/>
            <person name="Doddapaneni H."/>
            <person name="Dugan-Rocha S."/>
            <person name="Elkadiri S."/>
            <person name="Gnanaolivu R."/>
            <person name="Hernandez B."/>
            <person name="Skinner E."/>
            <person name="Javaid M."/>
            <person name="Lee S."/>
            <person name="Li M."/>
            <person name="Ming W."/>
            <person name="Munidasa M."/>
            <person name="Muniz J."/>
            <person name="Nguyen L."/>
            <person name="Hughes D."/>
            <person name="Osuji N."/>
            <person name="Pu L.-L."/>
            <person name="Puazo M."/>
            <person name="Qu C."/>
            <person name="Quiroz J."/>
            <person name="Raj R."/>
            <person name="Weissenberger G."/>
            <person name="Xin Y."/>
            <person name="Zou X."/>
            <person name="Han Y."/>
            <person name="Worley K."/>
            <person name="Muzny D."/>
            <person name="Gibbs R."/>
        </authorList>
    </citation>
    <scope>NUCLEOTIDE SEQUENCE</scope>
    <source>
        <strain evidence="3">Sampled in the wild</strain>
    </source>
</reference>
<protein>
    <recommendedName>
        <fullName evidence="2">E3 ubiquitin-protein ligase TTC3/DZIP3 domain-containing protein</fullName>
    </recommendedName>
</protein>
<dbReference type="EMBL" id="KZ308598">
    <property type="protein sequence ID" value="KAG8232157.1"/>
    <property type="molecule type" value="Genomic_DNA"/>
</dbReference>
<dbReference type="UniPathway" id="UPA00143"/>
<dbReference type="OrthoDB" id="8062037at2759"/>
<gene>
    <name evidence="3" type="ORF">J437_LFUL012384</name>
</gene>
<dbReference type="AlphaFoldDB" id="A0A8K0KBY3"/>
<feature type="compositionally biased region" description="Basic and acidic residues" evidence="1">
    <location>
        <begin position="371"/>
        <end position="382"/>
    </location>
</feature>
<reference evidence="3" key="1">
    <citation type="submission" date="2013-04" db="EMBL/GenBank/DDBJ databases">
        <authorList>
            <person name="Qu J."/>
            <person name="Murali S.C."/>
            <person name="Bandaranaike D."/>
            <person name="Bellair M."/>
            <person name="Blankenburg K."/>
            <person name="Chao H."/>
            <person name="Dinh H."/>
            <person name="Doddapaneni H."/>
            <person name="Downs B."/>
            <person name="Dugan-Rocha S."/>
            <person name="Elkadiri S."/>
            <person name="Gnanaolivu R.D."/>
            <person name="Hernandez B."/>
            <person name="Javaid M."/>
            <person name="Jayaseelan J.C."/>
            <person name="Lee S."/>
            <person name="Li M."/>
            <person name="Ming W."/>
            <person name="Munidasa M."/>
            <person name="Muniz J."/>
            <person name="Nguyen L."/>
            <person name="Ongeri F."/>
            <person name="Osuji N."/>
            <person name="Pu L.-L."/>
            <person name="Puazo M."/>
            <person name="Qu C."/>
            <person name="Quiroz J."/>
            <person name="Raj R."/>
            <person name="Weissenberger G."/>
            <person name="Xin Y."/>
            <person name="Zou X."/>
            <person name="Han Y."/>
            <person name="Richards S."/>
            <person name="Worley K."/>
            <person name="Muzny D."/>
            <person name="Gibbs R."/>
        </authorList>
    </citation>
    <scope>NUCLEOTIDE SEQUENCE</scope>
    <source>
        <strain evidence="3">Sampled in the wild</strain>
    </source>
</reference>
<keyword evidence="4" id="KW-1185">Reference proteome</keyword>
<dbReference type="Pfam" id="PF19179">
    <property type="entry name" value="TTC3_DZIP3_dom"/>
    <property type="match status" value="1"/>
</dbReference>
<dbReference type="Proteomes" id="UP000792457">
    <property type="component" value="Unassembled WGS sequence"/>
</dbReference>